<feature type="region of interest" description="Disordered" evidence="2">
    <location>
        <begin position="99"/>
        <end position="127"/>
    </location>
</feature>
<proteinExistence type="predicted"/>
<name>A0A0H4TST0_9ACTN</name>
<feature type="domain" description="Transposase IS30-like HTH" evidence="3">
    <location>
        <begin position="60"/>
        <end position="100"/>
    </location>
</feature>
<reference evidence="4" key="1">
    <citation type="journal article" date="2015" name="ISME J.">
        <title>Aquifer environment selects for microbial species cohorts in sediment and groundwater.</title>
        <authorList>
            <person name="Hug L.A."/>
            <person name="Thomas B.C."/>
            <person name="Brown C.T."/>
            <person name="Frischkorn K.R."/>
            <person name="Williams K.H."/>
            <person name="Tringe S.G."/>
            <person name="Banfield J.F."/>
        </authorList>
    </citation>
    <scope>NUCLEOTIDE SEQUENCE</scope>
</reference>
<dbReference type="PANTHER" id="PTHR10948">
    <property type="entry name" value="TRANSPOSASE"/>
    <property type="match status" value="1"/>
</dbReference>
<dbReference type="GO" id="GO:0006310">
    <property type="term" value="P:DNA recombination"/>
    <property type="evidence" value="ECO:0007669"/>
    <property type="project" value="UniProtKB-KW"/>
</dbReference>
<dbReference type="AlphaFoldDB" id="A0A0H4TST0"/>
<dbReference type="GO" id="GO:0005829">
    <property type="term" value="C:cytosol"/>
    <property type="evidence" value="ECO:0007669"/>
    <property type="project" value="TreeGrafter"/>
</dbReference>
<keyword evidence="1" id="KW-0233">DNA recombination</keyword>
<evidence type="ECO:0000313" key="4">
    <source>
        <dbReference type="EMBL" id="AKQ03859.1"/>
    </source>
</evidence>
<dbReference type="InterPro" id="IPR025246">
    <property type="entry name" value="IS30-like_HTH"/>
</dbReference>
<dbReference type="Pfam" id="PF13936">
    <property type="entry name" value="HTH_38"/>
    <property type="match status" value="1"/>
</dbReference>
<evidence type="ECO:0000256" key="2">
    <source>
        <dbReference type="SAM" id="MobiDB-lite"/>
    </source>
</evidence>
<feature type="region of interest" description="Disordered" evidence="2">
    <location>
        <begin position="270"/>
        <end position="296"/>
    </location>
</feature>
<sequence length="296" mass="33087">MGRHPKSAEVRGRFWTARASGATLREAARAAGVSRTAGHYWLKDSGGVRPRPRAPRPALRLSLAEREEISRGLAKKESLTSIAARLGRSVSTVSREVRRHTASAGYRAHQADRMADARTRRPRPGKLASTEALRERVEQGLKAKWSPQQISARLWVDFPDDPTMHVSHETIYTSLFVQAKGGLPGELTVHLRTRRVRRKAQRRVFVGPRRIADMRPLHARPAEVEGRLVIGHWEGDLIVGRKGLSHIGTLVERHSRYVVLLLPELSDRRRHRDPHLDGDRAAAGAPEDAPGTRGTR</sequence>
<feature type="compositionally biased region" description="Basic and acidic residues" evidence="2">
    <location>
        <begin position="109"/>
        <end position="119"/>
    </location>
</feature>
<evidence type="ECO:0000256" key="1">
    <source>
        <dbReference type="ARBA" id="ARBA00023172"/>
    </source>
</evidence>
<dbReference type="GO" id="GO:0032196">
    <property type="term" value="P:transposition"/>
    <property type="evidence" value="ECO:0007669"/>
    <property type="project" value="TreeGrafter"/>
</dbReference>
<dbReference type="PANTHER" id="PTHR10948:SF23">
    <property type="entry name" value="TRANSPOSASE INSI FOR INSERTION SEQUENCE ELEMENT IS30A-RELATED"/>
    <property type="match status" value="1"/>
</dbReference>
<dbReference type="NCBIfam" id="NF033563">
    <property type="entry name" value="transpos_IS30"/>
    <property type="match status" value="1"/>
</dbReference>
<accession>A0A0H4TST0</accession>
<protein>
    <submittedName>
        <fullName evidence="4">IS30 family transposase, transposase, IS30 family</fullName>
    </submittedName>
</protein>
<dbReference type="InterPro" id="IPR053392">
    <property type="entry name" value="Transposase_IS30-like"/>
</dbReference>
<dbReference type="InterPro" id="IPR051917">
    <property type="entry name" value="Transposase-Integrase"/>
</dbReference>
<evidence type="ECO:0000259" key="3">
    <source>
        <dbReference type="Pfam" id="PF13936"/>
    </source>
</evidence>
<dbReference type="EMBL" id="KT007023">
    <property type="protein sequence ID" value="AKQ03859.1"/>
    <property type="molecule type" value="Genomic_DNA"/>
</dbReference>
<organism evidence="4">
    <name type="scientific">uncultured actinobacterium Rifle_16ft_4_minimus_38826</name>
    <dbReference type="NCBI Taxonomy" id="1665148"/>
    <lineage>
        <taxon>Bacteria</taxon>
        <taxon>Bacillati</taxon>
        <taxon>Actinomycetota</taxon>
        <taxon>Actinomycetes</taxon>
        <taxon>marine Actinobacteria clade</taxon>
        <taxon>environmental samples</taxon>
    </lineage>
</organism>
<dbReference type="GO" id="GO:0004803">
    <property type="term" value="F:transposase activity"/>
    <property type="evidence" value="ECO:0007669"/>
    <property type="project" value="TreeGrafter"/>
</dbReference>